<name>A0AAJ2F027_ACIDE</name>
<dbReference type="Proteomes" id="UP001249076">
    <property type="component" value="Unassembled WGS sequence"/>
</dbReference>
<proteinExistence type="predicted"/>
<sequence length="462" mass="50358">MPASAQEVLLECISHAAAWLSDDSHCEIRCVEYISAHGSAIQDASLTLASPFVNLVTENDVQLTVASLHATLLSTSGVGKEDALLLVKSACAGTLQLNNRVAALKSPDAGVDIYSESLNRDRWLCPLRFRISGERLQYLSELEAIRLDDSLRFNQTPFDGVGELSQWLQLKAAVDGTSPSGITVTVWPPVELIFSECFLNNSKLHLKARVAAKASLPQLSIAVRLTSGSLHNARMQVADGMIWEVQDSGQLIGSIEIPTDSAVGAQVLVGYAGRTFVRQWFWDPSKSPNPRYRTLNQFDPDLKSLKQLLLSSVEARDSSNEAREFEKAVGCIAYLLGLSTALPLQNNAPDLVSSTPRGRHLVVECTLSISDFSKKLGKLVDRCNALKKSFAEAKLTAEVIGVLVCRLPRDQIALREAELQQHQILLATRESLEFAVDRAWQVHDADALLDAAVASTSTNMAL</sequence>
<gene>
    <name evidence="1" type="ORF">J2W88_001055</name>
    <name evidence="2" type="ORF">J2W93_001055</name>
</gene>
<reference evidence="1 3" key="1">
    <citation type="submission" date="2023-07" db="EMBL/GenBank/DDBJ databases">
        <title>Sorghum-associated microbial communities from plants grown in Nebraska, USA.</title>
        <authorList>
            <person name="Schachtman D."/>
        </authorList>
    </citation>
    <scope>NUCLEOTIDE SEQUENCE</scope>
    <source>
        <strain evidence="2 3">BE105</strain>
        <strain evidence="1">BE69</strain>
    </source>
</reference>
<evidence type="ECO:0000313" key="1">
    <source>
        <dbReference type="EMBL" id="MDR6765797.1"/>
    </source>
</evidence>
<evidence type="ECO:0000313" key="2">
    <source>
        <dbReference type="EMBL" id="MDR6836234.1"/>
    </source>
</evidence>
<protein>
    <submittedName>
        <fullName evidence="1">Uncharacterized protein</fullName>
    </submittedName>
</protein>
<evidence type="ECO:0000313" key="3">
    <source>
        <dbReference type="Proteomes" id="UP001249076"/>
    </source>
</evidence>
<keyword evidence="3" id="KW-1185">Reference proteome</keyword>
<dbReference type="Proteomes" id="UP001253458">
    <property type="component" value="Unassembled WGS sequence"/>
</dbReference>
<organism evidence="1 4">
    <name type="scientific">Acidovorax delafieldii</name>
    <name type="common">Pseudomonas delafieldii</name>
    <dbReference type="NCBI Taxonomy" id="47920"/>
    <lineage>
        <taxon>Bacteria</taxon>
        <taxon>Pseudomonadati</taxon>
        <taxon>Pseudomonadota</taxon>
        <taxon>Betaproteobacteria</taxon>
        <taxon>Burkholderiales</taxon>
        <taxon>Comamonadaceae</taxon>
        <taxon>Acidovorax</taxon>
    </lineage>
</organism>
<comment type="caution">
    <text evidence="1">The sequence shown here is derived from an EMBL/GenBank/DDBJ whole genome shotgun (WGS) entry which is preliminary data.</text>
</comment>
<evidence type="ECO:0000313" key="4">
    <source>
        <dbReference type="Proteomes" id="UP001253458"/>
    </source>
</evidence>
<dbReference type="EMBL" id="JAVDTS010000001">
    <property type="protein sequence ID" value="MDR6836234.1"/>
    <property type="molecule type" value="Genomic_DNA"/>
</dbReference>
<dbReference type="AlphaFoldDB" id="A0AAJ2F027"/>
<dbReference type="EMBL" id="JAVDTL010000001">
    <property type="protein sequence ID" value="MDR6765797.1"/>
    <property type="molecule type" value="Genomic_DNA"/>
</dbReference>
<dbReference type="RefSeq" id="WP_209816231.1">
    <property type="nucleotide sequence ID" value="NZ_JAVDTL010000001.1"/>
</dbReference>
<accession>A0AAJ2F027</accession>